<comment type="caution">
    <text evidence="1">The sequence shown here is derived from an EMBL/GenBank/DDBJ whole genome shotgun (WGS) entry which is preliminary data.</text>
</comment>
<organism evidence="1 2">
    <name type="scientific">Candidatus Shapirobacteria bacterium CG_4_9_14_3_um_filter_39_13</name>
    <dbReference type="NCBI Taxonomy" id="1974479"/>
    <lineage>
        <taxon>Bacteria</taxon>
        <taxon>Candidatus Shapironibacteriota</taxon>
    </lineage>
</organism>
<name>A0A2M7XLE7_9BACT</name>
<evidence type="ECO:0000313" key="1">
    <source>
        <dbReference type="EMBL" id="PJA49433.1"/>
    </source>
</evidence>
<accession>A0A2M7XLE7</accession>
<sequence length="109" mass="12587">MTKERLINNMLNIPISDFNKPPKDENCIKDHDGSVRYRMTRHQLQNRGNSKFVDGFFLSLAGPVLERAKFIKDMKDKLGEPVFMYTGQEYPGVILIAWNAKEVTKRLGN</sequence>
<reference evidence="2" key="1">
    <citation type="submission" date="2017-09" db="EMBL/GenBank/DDBJ databases">
        <title>Depth-based differentiation of microbial function through sediment-hosted aquifers and enrichment of novel symbionts in the deep terrestrial subsurface.</title>
        <authorList>
            <person name="Probst A.J."/>
            <person name="Ladd B."/>
            <person name="Jarett J.K."/>
            <person name="Geller-Mcgrath D.E."/>
            <person name="Sieber C.M.K."/>
            <person name="Emerson J.B."/>
            <person name="Anantharaman K."/>
            <person name="Thomas B.C."/>
            <person name="Malmstrom R."/>
            <person name="Stieglmeier M."/>
            <person name="Klingl A."/>
            <person name="Woyke T."/>
            <person name="Ryan C.M."/>
            <person name="Banfield J.F."/>
        </authorList>
    </citation>
    <scope>NUCLEOTIDE SEQUENCE [LARGE SCALE GENOMIC DNA]</scope>
</reference>
<protein>
    <submittedName>
        <fullName evidence="1">Uncharacterized protein</fullName>
    </submittedName>
</protein>
<dbReference type="AlphaFoldDB" id="A0A2M7XLE7"/>
<evidence type="ECO:0000313" key="2">
    <source>
        <dbReference type="Proteomes" id="UP000230062"/>
    </source>
</evidence>
<proteinExistence type="predicted"/>
<dbReference type="Proteomes" id="UP000230062">
    <property type="component" value="Unassembled WGS sequence"/>
</dbReference>
<gene>
    <name evidence="1" type="ORF">CO169_01995</name>
</gene>
<dbReference type="EMBL" id="PFWP01000057">
    <property type="protein sequence ID" value="PJA49433.1"/>
    <property type="molecule type" value="Genomic_DNA"/>
</dbReference>